<proteinExistence type="predicted"/>
<accession>A0A7J0A5F9</accession>
<name>A0A7J0A5F9_9BACE</name>
<dbReference type="AlphaFoldDB" id="A0A7J0A5F9"/>
<dbReference type="RefSeq" id="WP_172504175.1">
    <property type="nucleotide sequence ID" value="NZ_BLLS01000109.1"/>
</dbReference>
<evidence type="ECO:0000313" key="1">
    <source>
        <dbReference type="EMBL" id="GFH87643.1"/>
    </source>
</evidence>
<sequence>MINSIILLNGHKLRCYPKQNYVQPKYYRPLNRETIRANKRLFYTNVFNFILNTDEILNDSRYFLASAGYYTSIGSTVIPCLGTFIEWWKYCKRYSWDADNLPIWAISGNPMTGSSGCATVDMNGILHSAKLQHRFIEIVKSFNNISNRYIAAQKECEIYPLDYVLARLLIKINNH</sequence>
<comment type="caution">
    <text evidence="1">The sequence shown here is derived from an EMBL/GenBank/DDBJ whole genome shotgun (WGS) entry which is preliminary data.</text>
</comment>
<gene>
    <name evidence="1" type="ORF">IMSAGC001_03070</name>
</gene>
<dbReference type="EMBL" id="BLLS01000109">
    <property type="protein sequence ID" value="GFH87643.1"/>
    <property type="molecule type" value="Genomic_DNA"/>
</dbReference>
<organism evidence="1 2">
    <name type="scientific">Bacteroides acidifaciens</name>
    <dbReference type="NCBI Taxonomy" id="85831"/>
    <lineage>
        <taxon>Bacteria</taxon>
        <taxon>Pseudomonadati</taxon>
        <taxon>Bacteroidota</taxon>
        <taxon>Bacteroidia</taxon>
        <taxon>Bacteroidales</taxon>
        <taxon>Bacteroidaceae</taxon>
        <taxon>Bacteroides</taxon>
    </lineage>
</organism>
<evidence type="ECO:0000313" key="2">
    <source>
        <dbReference type="Proteomes" id="UP000491181"/>
    </source>
</evidence>
<dbReference type="Proteomes" id="UP000491181">
    <property type="component" value="Unassembled WGS sequence"/>
</dbReference>
<reference evidence="1 2" key="1">
    <citation type="journal article" date="2020" name="Microbiome">
        <title>Single-cell genomics of uncultured bacteria reveals dietary fiber responders in the mouse gut microbiota.</title>
        <authorList>
            <person name="Chijiiwa R."/>
            <person name="Hosokawa M."/>
            <person name="Kogawa M."/>
            <person name="Nishikawa Y."/>
            <person name="Ide K."/>
            <person name="Sakanashi C."/>
            <person name="Takahashi K."/>
            <person name="Takeyama H."/>
        </authorList>
    </citation>
    <scope>NUCLEOTIDE SEQUENCE [LARGE SCALE GENOMIC DNA]</scope>
    <source>
        <strain evidence="1">IMSAGC_001</strain>
    </source>
</reference>
<protein>
    <submittedName>
        <fullName evidence="1">Uncharacterized protein</fullName>
    </submittedName>
</protein>